<dbReference type="EMBL" id="JARVKF010000224">
    <property type="protein sequence ID" value="KAK9420552.1"/>
    <property type="molecule type" value="Genomic_DNA"/>
</dbReference>
<accession>A0ABR2V135</accession>
<proteinExistence type="predicted"/>
<sequence>MASIFKELKPLMNATFEASESINRTAPILACTQILMIILLAAIFFALFGLLVTINPDLDEERQQYITPAVRFLLSQSALYGRIAGKVARQPAWIAQTIWALLSGTYHTAESHTATAGNESSGGKSGGKRT</sequence>
<evidence type="ECO:0000313" key="2">
    <source>
        <dbReference type="EMBL" id="KAK9420552.1"/>
    </source>
</evidence>
<dbReference type="Proteomes" id="UP001408356">
    <property type="component" value="Unassembled WGS sequence"/>
</dbReference>
<protein>
    <submittedName>
        <fullName evidence="2">Uncharacterized protein</fullName>
    </submittedName>
</protein>
<comment type="caution">
    <text evidence="2">The sequence shown here is derived from an EMBL/GenBank/DDBJ whole genome shotgun (WGS) entry which is preliminary data.</text>
</comment>
<keyword evidence="1" id="KW-0472">Membrane</keyword>
<keyword evidence="1" id="KW-1133">Transmembrane helix</keyword>
<organism evidence="2 3">
    <name type="scientific">Seiridium unicorne</name>
    <dbReference type="NCBI Taxonomy" id="138068"/>
    <lineage>
        <taxon>Eukaryota</taxon>
        <taxon>Fungi</taxon>
        <taxon>Dikarya</taxon>
        <taxon>Ascomycota</taxon>
        <taxon>Pezizomycotina</taxon>
        <taxon>Sordariomycetes</taxon>
        <taxon>Xylariomycetidae</taxon>
        <taxon>Amphisphaeriales</taxon>
        <taxon>Sporocadaceae</taxon>
        <taxon>Seiridium</taxon>
    </lineage>
</organism>
<keyword evidence="3" id="KW-1185">Reference proteome</keyword>
<gene>
    <name evidence="2" type="ORF">SUNI508_06292</name>
</gene>
<evidence type="ECO:0000256" key="1">
    <source>
        <dbReference type="SAM" id="Phobius"/>
    </source>
</evidence>
<name>A0ABR2V135_9PEZI</name>
<keyword evidence="1" id="KW-0812">Transmembrane</keyword>
<reference evidence="2 3" key="1">
    <citation type="journal article" date="2024" name="J. Plant Pathol.">
        <title>Sequence and assembly of the genome of Seiridium unicorne, isolate CBS 538.82, causal agent of cypress canker disease.</title>
        <authorList>
            <person name="Scali E."/>
            <person name="Rocca G.D."/>
            <person name="Danti R."/>
            <person name="Garbelotto M."/>
            <person name="Barberini S."/>
            <person name="Baroncelli R."/>
            <person name="Emiliani G."/>
        </authorList>
    </citation>
    <scope>NUCLEOTIDE SEQUENCE [LARGE SCALE GENOMIC DNA]</scope>
    <source>
        <strain evidence="2 3">BM-138-508</strain>
    </source>
</reference>
<evidence type="ECO:0000313" key="3">
    <source>
        <dbReference type="Proteomes" id="UP001408356"/>
    </source>
</evidence>
<feature type="transmembrane region" description="Helical" evidence="1">
    <location>
        <begin position="34"/>
        <end position="54"/>
    </location>
</feature>